<dbReference type="Proteomes" id="UP000285655">
    <property type="component" value="Unassembled WGS sequence"/>
</dbReference>
<feature type="transmembrane region" description="Helical" evidence="6">
    <location>
        <begin position="311"/>
        <end position="331"/>
    </location>
</feature>
<organism evidence="7 8">
    <name type="scientific">candidate division WS5 bacterium</name>
    <dbReference type="NCBI Taxonomy" id="2093353"/>
    <lineage>
        <taxon>Bacteria</taxon>
        <taxon>candidate division WS5</taxon>
    </lineage>
</organism>
<sequence>MGTKDENNYHSDISKIAKNAGITGLGEIIFNLLAYVTSIIITRTVGPAIFGVFNLANNVTNTAQILSNSGPGHGLLRFVAYYKGKGDTPRLKGAIIFGTKVSFSLSLFFTVILFYSADYISINFFHNRDVGKAIKILLISLPFLTLGNIWLDCIQSFQIIKYQVYSNKIIQPVTRLTCLAIFFLMGLKLAGILAASIISTLVGFSFILYYLLKIFPVFKKLPHPVYEKKEIINFSLPISLAQYLGIITLYADSFMLGYFKNTSDVGIYVAAVKFAMLIELPLISFNTILGPMISEFYAKNEMRQLEELFKVVTKWVFALSLPLFLIFVLFAKPIMGIFGEGFVVGAIALIIFGGAELINAGTGASGQIITMTGRPIINTLNALIFGILNIILNFILIPKYGIYGASIATGSSIAIINILKVVQVYFFLRIHPYNLNYLKPFIAGLLSFLIVFTITYNLVSIPLFTTALLTILFLGLYSFFIYLFKLEKEDTYVLQLIYQKLMSIPKA</sequence>
<feature type="transmembrane region" description="Helical" evidence="6">
    <location>
        <begin position="265"/>
        <end position="290"/>
    </location>
</feature>
<feature type="transmembrane region" description="Helical" evidence="6">
    <location>
        <begin position="93"/>
        <end position="116"/>
    </location>
</feature>
<dbReference type="InterPro" id="IPR050833">
    <property type="entry name" value="Poly_Biosynth_Transport"/>
</dbReference>
<dbReference type="CDD" id="cd13128">
    <property type="entry name" value="MATE_Wzx_like"/>
    <property type="match status" value="1"/>
</dbReference>
<evidence type="ECO:0000256" key="4">
    <source>
        <dbReference type="ARBA" id="ARBA00022989"/>
    </source>
</evidence>
<evidence type="ECO:0000256" key="5">
    <source>
        <dbReference type="ARBA" id="ARBA00023136"/>
    </source>
</evidence>
<feature type="transmembrane region" description="Helical" evidence="6">
    <location>
        <begin position="136"/>
        <end position="157"/>
    </location>
</feature>
<keyword evidence="4 6" id="KW-1133">Transmembrane helix</keyword>
<dbReference type="PANTHER" id="PTHR30250">
    <property type="entry name" value="PST FAMILY PREDICTED COLANIC ACID TRANSPORTER"/>
    <property type="match status" value="1"/>
</dbReference>
<evidence type="ECO:0000313" key="7">
    <source>
        <dbReference type="EMBL" id="RJO61115.1"/>
    </source>
</evidence>
<feature type="transmembrane region" description="Helical" evidence="6">
    <location>
        <begin position="337"/>
        <end position="355"/>
    </location>
</feature>
<dbReference type="PANTHER" id="PTHR30250:SF27">
    <property type="entry name" value="POLYSACCHARIDE BIOSYNTHESIS PROTEIN"/>
    <property type="match status" value="1"/>
</dbReference>
<feature type="transmembrane region" description="Helical" evidence="6">
    <location>
        <begin position="440"/>
        <end position="458"/>
    </location>
</feature>
<comment type="subcellular location">
    <subcellularLocation>
        <location evidence="1">Cell membrane</location>
        <topology evidence="1">Multi-pass membrane protein</topology>
    </subcellularLocation>
</comment>
<accession>A0A419DDF3</accession>
<evidence type="ECO:0000256" key="1">
    <source>
        <dbReference type="ARBA" id="ARBA00004651"/>
    </source>
</evidence>
<dbReference type="EMBL" id="QZJW01000029">
    <property type="protein sequence ID" value="RJO61115.1"/>
    <property type="molecule type" value="Genomic_DNA"/>
</dbReference>
<protein>
    <submittedName>
        <fullName evidence="7">Flippase</fullName>
    </submittedName>
</protein>
<feature type="transmembrane region" description="Helical" evidence="6">
    <location>
        <begin position="376"/>
        <end position="396"/>
    </location>
</feature>
<keyword evidence="5 6" id="KW-0472">Membrane</keyword>
<dbReference type="Pfam" id="PF01943">
    <property type="entry name" value="Polysacc_synt"/>
    <property type="match status" value="1"/>
</dbReference>
<comment type="caution">
    <text evidence="7">The sequence shown here is derived from an EMBL/GenBank/DDBJ whole genome shotgun (WGS) entry which is preliminary data.</text>
</comment>
<evidence type="ECO:0000313" key="8">
    <source>
        <dbReference type="Proteomes" id="UP000285655"/>
    </source>
</evidence>
<feature type="transmembrane region" description="Helical" evidence="6">
    <location>
        <begin position="192"/>
        <end position="212"/>
    </location>
</feature>
<dbReference type="GO" id="GO:0005886">
    <property type="term" value="C:plasma membrane"/>
    <property type="evidence" value="ECO:0007669"/>
    <property type="project" value="UniProtKB-SubCell"/>
</dbReference>
<evidence type="ECO:0000256" key="2">
    <source>
        <dbReference type="ARBA" id="ARBA00022475"/>
    </source>
</evidence>
<keyword evidence="2" id="KW-1003">Cell membrane</keyword>
<feature type="transmembrane region" description="Helical" evidence="6">
    <location>
        <begin position="402"/>
        <end position="428"/>
    </location>
</feature>
<evidence type="ECO:0000256" key="3">
    <source>
        <dbReference type="ARBA" id="ARBA00022692"/>
    </source>
</evidence>
<evidence type="ECO:0000256" key="6">
    <source>
        <dbReference type="SAM" id="Phobius"/>
    </source>
</evidence>
<feature type="transmembrane region" description="Helical" evidence="6">
    <location>
        <begin position="233"/>
        <end position="259"/>
    </location>
</feature>
<gene>
    <name evidence="7" type="ORF">C4544_03650</name>
</gene>
<keyword evidence="3 6" id="KW-0812">Transmembrane</keyword>
<dbReference type="InterPro" id="IPR002797">
    <property type="entry name" value="Polysacc_synth"/>
</dbReference>
<reference evidence="7 8" key="1">
    <citation type="journal article" date="2017" name="ISME J.">
        <title>Energy and carbon metabolisms in a deep terrestrial subsurface fluid microbial community.</title>
        <authorList>
            <person name="Momper L."/>
            <person name="Jungbluth S.P."/>
            <person name="Lee M.D."/>
            <person name="Amend J.P."/>
        </authorList>
    </citation>
    <scope>NUCLEOTIDE SEQUENCE [LARGE SCALE GENOMIC DNA]</scope>
    <source>
        <strain evidence="7">SURF_29</strain>
    </source>
</reference>
<feature type="transmembrane region" description="Helical" evidence="6">
    <location>
        <begin position="464"/>
        <end position="484"/>
    </location>
</feature>
<name>A0A419DDF3_9BACT</name>
<proteinExistence type="predicted"/>
<dbReference type="AlphaFoldDB" id="A0A419DDF3"/>